<comment type="pathway">
    <text evidence="2">Amine and polyamine biosynthesis; ectoine biosynthesis; L-ectoine from L-aspartate 4-semialdehyde: step 1/3.</text>
</comment>
<reference evidence="11" key="1">
    <citation type="submission" date="2011-03" db="EMBL/GenBank/DDBJ databases">
        <authorList>
            <person name="Voget S."/>
            <person name="Streit W.R."/>
            <person name="Jaeger K.E."/>
            <person name="Daniel R."/>
        </authorList>
    </citation>
    <scope>NUCLEOTIDE SEQUENCE [LARGE SCALE GENOMIC DNA]</scope>
    <source>
        <strain evidence="11">PG1</strain>
    </source>
</reference>
<keyword evidence="6 10" id="KW-0808">Transferase</keyword>
<dbReference type="PIRSF" id="PIRSF000521">
    <property type="entry name" value="Transaminase_4ab_Lys_Orn"/>
    <property type="match status" value="1"/>
</dbReference>
<dbReference type="HOGENOM" id="CLU_016922_10_0_4"/>
<dbReference type="InterPro" id="IPR015422">
    <property type="entry name" value="PyrdxlP-dep_Trfase_small"/>
</dbReference>
<organism evidence="10 11">
    <name type="scientific">Burkholderia plantarii</name>
    <dbReference type="NCBI Taxonomy" id="41899"/>
    <lineage>
        <taxon>Bacteria</taxon>
        <taxon>Pseudomonadati</taxon>
        <taxon>Pseudomonadota</taxon>
        <taxon>Betaproteobacteria</taxon>
        <taxon>Burkholderiales</taxon>
        <taxon>Burkholderiaceae</taxon>
        <taxon>Burkholderia</taxon>
    </lineage>
</organism>
<evidence type="ECO:0000256" key="2">
    <source>
        <dbReference type="ARBA" id="ARBA00004946"/>
    </source>
</evidence>
<evidence type="ECO:0000256" key="6">
    <source>
        <dbReference type="ARBA" id="ARBA00022679"/>
    </source>
</evidence>
<dbReference type="GO" id="GO:0030170">
    <property type="term" value="F:pyridoxal phosphate binding"/>
    <property type="evidence" value="ECO:0007669"/>
    <property type="project" value="InterPro"/>
</dbReference>
<proteinExistence type="inferred from homology"/>
<dbReference type="Gene3D" id="3.40.640.10">
    <property type="entry name" value="Type I PLP-dependent aspartate aminotransferase-like (Major domain)"/>
    <property type="match status" value="1"/>
</dbReference>
<dbReference type="FunFam" id="3.40.640.10:FF:000004">
    <property type="entry name" value="Acetylornithine aminotransferase"/>
    <property type="match status" value="1"/>
</dbReference>
<dbReference type="GO" id="GO:0045303">
    <property type="term" value="F:diaminobutyrate-2-oxoglutarate transaminase activity"/>
    <property type="evidence" value="ECO:0007669"/>
    <property type="project" value="UniProtKB-EC"/>
</dbReference>
<dbReference type="GO" id="GO:0042802">
    <property type="term" value="F:identical protein binding"/>
    <property type="evidence" value="ECO:0007669"/>
    <property type="project" value="TreeGrafter"/>
</dbReference>
<dbReference type="SUPFAM" id="SSF53383">
    <property type="entry name" value="PLP-dependent transferases"/>
    <property type="match status" value="1"/>
</dbReference>
<reference evidence="10 11" key="2">
    <citation type="journal article" date="2016" name="Appl. Microbiol. Biotechnol.">
        <title>Mutations improving production and secretion of extracellular lipase by Burkholderia glumae PG1.</title>
        <authorList>
            <person name="Knapp A."/>
            <person name="Voget S."/>
            <person name="Gao R."/>
            <person name="Zaburannyi N."/>
            <person name="Krysciak D."/>
            <person name="Breuer M."/>
            <person name="Hauer B."/>
            <person name="Streit W.R."/>
            <person name="Muller R."/>
            <person name="Daniel R."/>
            <person name="Jaeger K.E."/>
        </authorList>
    </citation>
    <scope>NUCLEOTIDE SEQUENCE [LARGE SCALE GENOMIC DNA]</scope>
    <source>
        <strain evidence="10 11">PG1</strain>
    </source>
</reference>
<evidence type="ECO:0000256" key="9">
    <source>
        <dbReference type="RuleBase" id="RU003560"/>
    </source>
</evidence>
<comment type="similarity">
    <text evidence="9">Belongs to the class-III pyridoxal-phosphate-dependent aminotransferase family.</text>
</comment>
<dbReference type="InterPro" id="IPR050103">
    <property type="entry name" value="Class-III_PLP-dep_AT"/>
</dbReference>
<dbReference type="CDD" id="cd00610">
    <property type="entry name" value="OAT_like"/>
    <property type="match status" value="1"/>
</dbReference>
<accession>A0A0B6S084</accession>
<evidence type="ECO:0000313" key="10">
    <source>
        <dbReference type="EMBL" id="AJK49048.1"/>
    </source>
</evidence>
<dbReference type="Gene3D" id="3.90.1150.10">
    <property type="entry name" value="Aspartate Aminotransferase, domain 1"/>
    <property type="match status" value="1"/>
</dbReference>
<dbReference type="InterPro" id="IPR015421">
    <property type="entry name" value="PyrdxlP-dep_Trfase_major"/>
</dbReference>
<dbReference type="EC" id="2.6.1.76" evidence="3"/>
<keyword evidence="7 9" id="KW-0663">Pyridoxal phosphate</keyword>
<dbReference type="InterPro" id="IPR015424">
    <property type="entry name" value="PyrdxlP-dep_Trfase"/>
</dbReference>
<evidence type="ECO:0000256" key="8">
    <source>
        <dbReference type="ARBA" id="ARBA00049111"/>
    </source>
</evidence>
<comment type="cofactor">
    <cofactor evidence="1">
        <name>pyridoxal 5'-phosphate</name>
        <dbReference type="ChEBI" id="CHEBI:597326"/>
    </cofactor>
</comment>
<dbReference type="EMBL" id="CP002581">
    <property type="protein sequence ID" value="AJK49048.1"/>
    <property type="molecule type" value="Genomic_DNA"/>
</dbReference>
<evidence type="ECO:0000256" key="4">
    <source>
        <dbReference type="ARBA" id="ARBA00014798"/>
    </source>
</evidence>
<dbReference type="RefSeq" id="WP_042627579.1">
    <property type="nucleotide sequence ID" value="NZ_CP002581.1"/>
</dbReference>
<name>A0A0B6S084_BURPL</name>
<evidence type="ECO:0000256" key="5">
    <source>
        <dbReference type="ARBA" id="ARBA00022576"/>
    </source>
</evidence>
<dbReference type="InterPro" id="IPR005814">
    <property type="entry name" value="Aminotrans_3"/>
</dbReference>
<evidence type="ECO:0000256" key="1">
    <source>
        <dbReference type="ARBA" id="ARBA00001933"/>
    </source>
</evidence>
<dbReference type="PANTHER" id="PTHR11986:SF79">
    <property type="entry name" value="ACETYLORNITHINE AMINOTRANSFERASE, MITOCHONDRIAL"/>
    <property type="match status" value="1"/>
</dbReference>
<dbReference type="Pfam" id="PF00202">
    <property type="entry name" value="Aminotran_3"/>
    <property type="match status" value="1"/>
</dbReference>
<evidence type="ECO:0000256" key="3">
    <source>
        <dbReference type="ARBA" id="ARBA00013155"/>
    </source>
</evidence>
<evidence type="ECO:0000313" key="11">
    <source>
        <dbReference type="Proteomes" id="UP000031838"/>
    </source>
</evidence>
<protein>
    <recommendedName>
        <fullName evidence="4">Diaminobutyrate--2-oxoglutarate transaminase</fullName>
        <ecNumber evidence="3">2.6.1.76</ecNumber>
    </recommendedName>
</protein>
<gene>
    <name evidence="10" type="primary">argD</name>
    <name evidence="10" type="ORF">BGL_2c09700</name>
</gene>
<evidence type="ECO:0000256" key="7">
    <source>
        <dbReference type="ARBA" id="ARBA00022898"/>
    </source>
</evidence>
<keyword evidence="5 10" id="KW-0032">Aminotransferase</keyword>
<dbReference type="KEGG" id="bgp:BGL_2c09700"/>
<comment type="catalytic activity">
    <reaction evidence="8">
        <text>L-2,4-diaminobutanoate + 2-oxoglutarate = L-aspartate 4-semialdehyde + L-glutamate</text>
        <dbReference type="Rhea" id="RHEA:11160"/>
        <dbReference type="ChEBI" id="CHEBI:16810"/>
        <dbReference type="ChEBI" id="CHEBI:29985"/>
        <dbReference type="ChEBI" id="CHEBI:58761"/>
        <dbReference type="ChEBI" id="CHEBI:537519"/>
        <dbReference type="EC" id="2.6.1.76"/>
    </reaction>
</comment>
<dbReference type="Proteomes" id="UP000031838">
    <property type="component" value="Chromosome 2"/>
</dbReference>
<dbReference type="AlphaFoldDB" id="A0A0B6S084"/>
<dbReference type="PANTHER" id="PTHR11986">
    <property type="entry name" value="AMINOTRANSFERASE CLASS III"/>
    <property type="match status" value="1"/>
</dbReference>
<sequence length="419" mass="43543">MNGHADLPRAAALARKTSFTERYGALFGREQGLMLRMAGLTAAEHSADGAWITDDTGRRWLDFGSFGLHLLGHRHPAVVEALGAQLGRIGLSSRILANEQAIRAGEALVAGVGRPGNGVLFANSGSEAIEAALKLARMQTGRRRILALTHAYHGRTAGALAISYGYRGHEALMHGEDAVFVDAGDLDAAEAALANGDIAAAICEPVQGEGGIRPVDAGFLDALAALCRRHDTLVIHDEIQSGLGRAGVLCCGSPADIVVFGKTLGGGVFPVAAAVYDTSRFGAPARDPVVHASSYAGSALAGAVVQAVLSVVANDAFLARVEQLGTLALGILRERLAACPAVVEIRGRGLMLGVEFDSSRPVAQTLIEAAHRDVLIAFCLSATNVLRVYPSALTAPDELAAGLQRFCDAVEAAVRLTHS</sequence>
<keyword evidence="11" id="KW-1185">Reference proteome</keyword>